<dbReference type="AlphaFoldDB" id="A0A2W4RND9"/>
<dbReference type="GO" id="GO:0008047">
    <property type="term" value="F:enzyme activator activity"/>
    <property type="evidence" value="ECO:0007669"/>
    <property type="project" value="InterPro"/>
</dbReference>
<protein>
    <submittedName>
        <fullName evidence="1">Ni/Fe hydrogenase</fullName>
    </submittedName>
</protein>
<dbReference type="GO" id="GO:0004175">
    <property type="term" value="F:endopeptidase activity"/>
    <property type="evidence" value="ECO:0007669"/>
    <property type="project" value="TreeGrafter"/>
</dbReference>
<dbReference type="PANTHER" id="PTHR30302">
    <property type="entry name" value="HYDROGENASE 1 MATURATION PROTEASE"/>
    <property type="match status" value="1"/>
</dbReference>
<proteinExistence type="predicted"/>
<name>A0A2W4RND9_9GAMM</name>
<gene>
    <name evidence="1" type="ORF">DM484_08505</name>
</gene>
<sequence>MPTNPTLLIFGYGNPSRGDDALGPMLLERLEAEAVSGIECLTDFQLQVEHALDLEGRDLALFIDAHLTCTPPYEFTLLQPEIDRSYTTHAMSPAAVLQVYQQINHRPPPPSFMLSVRGERFELGEGLSLSALANLEAALQFAKLLCARPELSYWQSLCRKRP</sequence>
<dbReference type="Gene3D" id="3.40.50.1450">
    <property type="entry name" value="HybD-like"/>
    <property type="match status" value="1"/>
</dbReference>
<dbReference type="Proteomes" id="UP000249396">
    <property type="component" value="Unassembled WGS sequence"/>
</dbReference>
<dbReference type="CDD" id="cd06066">
    <property type="entry name" value="H2MP_NAD-link-bidir"/>
    <property type="match status" value="1"/>
</dbReference>
<dbReference type="InterPro" id="IPR000671">
    <property type="entry name" value="Peptidase_A31"/>
</dbReference>
<dbReference type="PANTHER" id="PTHR30302:SF5">
    <property type="entry name" value="SLR1876 PROTEIN"/>
    <property type="match status" value="1"/>
</dbReference>
<comment type="caution">
    <text evidence="1">The sequence shown here is derived from an EMBL/GenBank/DDBJ whole genome shotgun (WGS) entry which is preliminary data.</text>
</comment>
<dbReference type="NCBIfam" id="TIGR00072">
    <property type="entry name" value="hydrog_prot"/>
    <property type="match status" value="1"/>
</dbReference>
<dbReference type="InterPro" id="IPR023430">
    <property type="entry name" value="Pept_HybD-like_dom_sf"/>
</dbReference>
<evidence type="ECO:0000313" key="2">
    <source>
        <dbReference type="Proteomes" id="UP000249396"/>
    </source>
</evidence>
<dbReference type="GO" id="GO:0016485">
    <property type="term" value="P:protein processing"/>
    <property type="evidence" value="ECO:0007669"/>
    <property type="project" value="TreeGrafter"/>
</dbReference>
<evidence type="ECO:0000313" key="1">
    <source>
        <dbReference type="EMBL" id="PZN81328.1"/>
    </source>
</evidence>
<dbReference type="SUPFAM" id="SSF53163">
    <property type="entry name" value="HybD-like"/>
    <property type="match status" value="1"/>
</dbReference>
<dbReference type="EMBL" id="QJPH01000269">
    <property type="protein sequence ID" value="PZN81328.1"/>
    <property type="molecule type" value="Genomic_DNA"/>
</dbReference>
<reference evidence="1 2" key="1">
    <citation type="journal article" date="2018" name="Aquat. Microb. Ecol.">
        <title>Gammaproteobacterial methanotrophs dominate.</title>
        <authorList>
            <person name="Rissanen A.J."/>
            <person name="Saarenheimo J."/>
            <person name="Tiirola M."/>
            <person name="Peura S."/>
            <person name="Aalto S.L."/>
            <person name="Karvinen A."/>
            <person name="Nykanen H."/>
        </authorList>
    </citation>
    <scope>NUCLEOTIDE SEQUENCE [LARGE SCALE GENOMIC DNA]</scope>
    <source>
        <strain evidence="1">AMbin10</strain>
    </source>
</reference>
<accession>A0A2W4RND9</accession>
<organism evidence="1 2">
    <name type="scientific">Candidatus Methylumidiphilus alinenensis</name>
    <dbReference type="NCBI Taxonomy" id="2202197"/>
    <lineage>
        <taxon>Bacteria</taxon>
        <taxon>Pseudomonadati</taxon>
        <taxon>Pseudomonadota</taxon>
        <taxon>Gammaproteobacteria</taxon>
        <taxon>Methylococcales</taxon>
        <taxon>Candidatus Methylumidiphilus</taxon>
    </lineage>
</organism>